<dbReference type="InParanoid" id="A0A066WCT3"/>
<dbReference type="HOGENOM" id="CLU_456483_0_0_1"/>
<dbReference type="Proteomes" id="UP000027361">
    <property type="component" value="Unassembled WGS sequence"/>
</dbReference>
<feature type="domain" description="RRM" evidence="4">
    <location>
        <begin position="225"/>
        <end position="304"/>
    </location>
</feature>
<dbReference type="GeneID" id="25267844"/>
<sequence length="598" mass="64252">MGASLEWLRRLGRPNLAAATVNGGGVYAAAAARVPPMIDGARRASPFSVPREKTGADMGQAPSHKNLYVLNLPLDATTDQLAALFSGYGTVVHCVILAMLDAQARRRGFIDMNAPAEAKAAIESLNGFVWKGYPIEVSYAIVQRSGGPFDHTTGRNLPKRNVPRNRFNTGPRRITQEQGSPGYFEASLHGSQAFGIAASGFISPTRSDNESFGGSEVSSLAYDLCTLFVSGLDPVAILDDEDFKRVLEPYGRVTAVSLSRDERGISRGFGIVTFATEGEAARARENLDNKMVNGRRITARNLDPAQQCAVGRNSAGHTQSYTPPPGTGGMNAPASAMSYFSHGHQSLPYDDRQFGPGRRLDHVSMNAIAPLRPDLSRMRSAATSITDAFGRGQLGEPFEQKTATDGQARFIRHDGQTPDPTQQQQRSAKPANALQTPSPNDDWRHRHAASVSVDAYSPASTFSMSTLSSTSELHTPESVTTHGNSHNYNNSVLIHNPDQIWTFPHASIAGHGSPLWARGEKDIAVESALSQLRRDSPPLQAHDRSSVHRAVLAPVGHEKTNFSSPARRVSGHGFTMSAAAVATDEANTLSLSNLKLGD</sequence>
<dbReference type="CDD" id="cd00590">
    <property type="entry name" value="RRM_SF"/>
    <property type="match status" value="2"/>
</dbReference>
<comment type="caution">
    <text evidence="5">The sequence shown here is derived from an EMBL/GenBank/DDBJ whole genome shotgun (WGS) entry which is preliminary data.</text>
</comment>
<feature type="region of interest" description="Disordered" evidence="3">
    <location>
        <begin position="150"/>
        <end position="179"/>
    </location>
</feature>
<feature type="region of interest" description="Disordered" evidence="3">
    <location>
        <begin position="314"/>
        <end position="336"/>
    </location>
</feature>
<evidence type="ECO:0000256" key="2">
    <source>
        <dbReference type="PROSITE-ProRule" id="PRU00176"/>
    </source>
</evidence>
<dbReference type="InterPro" id="IPR050502">
    <property type="entry name" value="Euk_RNA-bind_prot"/>
</dbReference>
<evidence type="ECO:0000313" key="5">
    <source>
        <dbReference type="EMBL" id="KDN48864.1"/>
    </source>
</evidence>
<accession>A0A066WCT3</accession>
<dbReference type="InterPro" id="IPR012677">
    <property type="entry name" value="Nucleotide-bd_a/b_plait_sf"/>
</dbReference>
<dbReference type="InterPro" id="IPR035979">
    <property type="entry name" value="RBD_domain_sf"/>
</dbReference>
<dbReference type="PANTHER" id="PTHR48025">
    <property type="entry name" value="OS02G0815200 PROTEIN"/>
    <property type="match status" value="1"/>
</dbReference>
<dbReference type="RefSeq" id="XP_013244230.1">
    <property type="nucleotide sequence ID" value="XM_013388776.1"/>
</dbReference>
<evidence type="ECO:0000256" key="1">
    <source>
        <dbReference type="ARBA" id="ARBA00022884"/>
    </source>
</evidence>
<dbReference type="GO" id="GO:0003729">
    <property type="term" value="F:mRNA binding"/>
    <property type="evidence" value="ECO:0007669"/>
    <property type="project" value="TreeGrafter"/>
</dbReference>
<evidence type="ECO:0000313" key="6">
    <source>
        <dbReference type="Proteomes" id="UP000027361"/>
    </source>
</evidence>
<dbReference type="InterPro" id="IPR000504">
    <property type="entry name" value="RRM_dom"/>
</dbReference>
<keyword evidence="1 2" id="KW-0694">RNA-binding</keyword>
<organism evidence="5 6">
    <name type="scientific">Tilletiaria anomala (strain ATCC 24038 / CBS 436.72 / UBC 951)</name>
    <dbReference type="NCBI Taxonomy" id="1037660"/>
    <lineage>
        <taxon>Eukaryota</taxon>
        <taxon>Fungi</taxon>
        <taxon>Dikarya</taxon>
        <taxon>Basidiomycota</taxon>
        <taxon>Ustilaginomycotina</taxon>
        <taxon>Exobasidiomycetes</taxon>
        <taxon>Georgefischeriales</taxon>
        <taxon>Tilletiariaceae</taxon>
        <taxon>Tilletiaria</taxon>
    </lineage>
</organism>
<dbReference type="SUPFAM" id="SSF54928">
    <property type="entry name" value="RNA-binding domain, RBD"/>
    <property type="match status" value="2"/>
</dbReference>
<dbReference type="GO" id="GO:0005634">
    <property type="term" value="C:nucleus"/>
    <property type="evidence" value="ECO:0007669"/>
    <property type="project" value="TreeGrafter"/>
</dbReference>
<proteinExistence type="predicted"/>
<keyword evidence="6" id="KW-1185">Reference proteome</keyword>
<feature type="domain" description="RRM" evidence="4">
    <location>
        <begin position="65"/>
        <end position="142"/>
    </location>
</feature>
<dbReference type="OrthoDB" id="6159137at2759"/>
<name>A0A066WCT3_TILAU</name>
<dbReference type="SMART" id="SM00360">
    <property type="entry name" value="RRM"/>
    <property type="match status" value="2"/>
</dbReference>
<evidence type="ECO:0000256" key="3">
    <source>
        <dbReference type="SAM" id="MobiDB-lite"/>
    </source>
</evidence>
<dbReference type="EMBL" id="JMSN01000023">
    <property type="protein sequence ID" value="KDN48864.1"/>
    <property type="molecule type" value="Genomic_DNA"/>
</dbReference>
<reference evidence="5 6" key="1">
    <citation type="submission" date="2014-05" db="EMBL/GenBank/DDBJ databases">
        <title>Draft genome sequence of a rare smut relative, Tilletiaria anomala UBC 951.</title>
        <authorList>
            <consortium name="DOE Joint Genome Institute"/>
            <person name="Toome M."/>
            <person name="Kuo A."/>
            <person name="Henrissat B."/>
            <person name="Lipzen A."/>
            <person name="Tritt A."/>
            <person name="Yoshinaga Y."/>
            <person name="Zane M."/>
            <person name="Barry K."/>
            <person name="Grigoriev I.V."/>
            <person name="Spatafora J.W."/>
            <person name="Aimea M.C."/>
        </authorList>
    </citation>
    <scope>NUCLEOTIDE SEQUENCE [LARGE SCALE GENOMIC DNA]</scope>
    <source>
        <strain evidence="5 6">UBC 951</strain>
    </source>
</reference>
<evidence type="ECO:0000259" key="4">
    <source>
        <dbReference type="PROSITE" id="PS50102"/>
    </source>
</evidence>
<gene>
    <name evidence="5" type="ORF">K437DRAFT_81226</name>
</gene>
<dbReference type="PANTHER" id="PTHR48025:SF1">
    <property type="entry name" value="RRM DOMAIN-CONTAINING PROTEIN"/>
    <property type="match status" value="1"/>
</dbReference>
<dbReference type="Gene3D" id="3.30.70.330">
    <property type="match status" value="2"/>
</dbReference>
<dbReference type="PROSITE" id="PS50102">
    <property type="entry name" value="RRM"/>
    <property type="match status" value="2"/>
</dbReference>
<feature type="region of interest" description="Disordered" evidence="3">
    <location>
        <begin position="411"/>
        <end position="444"/>
    </location>
</feature>
<protein>
    <submittedName>
        <fullName evidence="5">RNA-binding domain-containing protein</fullName>
    </submittedName>
</protein>
<dbReference type="Pfam" id="PF00076">
    <property type="entry name" value="RRM_1"/>
    <property type="match status" value="2"/>
</dbReference>
<dbReference type="STRING" id="1037660.A0A066WCT3"/>
<dbReference type="AlphaFoldDB" id="A0A066WCT3"/>